<protein>
    <recommendedName>
        <fullName evidence="3">endo-polygalacturonase</fullName>
        <ecNumber evidence="3">3.2.1.15</ecNumber>
    </recommendedName>
</protein>
<comment type="subcellular location">
    <subcellularLocation>
        <location evidence="1">Secreted</location>
        <location evidence="1">Cell wall</location>
    </subcellularLocation>
</comment>
<dbReference type="GO" id="GO:0005975">
    <property type="term" value="P:carbohydrate metabolic process"/>
    <property type="evidence" value="ECO:0007669"/>
    <property type="project" value="InterPro"/>
</dbReference>
<dbReference type="FunFam" id="2.160.20.10:FF:000032">
    <property type="entry name" value="Pectin lyase-like superfamily protein"/>
    <property type="match status" value="1"/>
</dbReference>
<organism evidence="15 16">
    <name type="scientific">Citrus unshiu</name>
    <name type="common">Satsuma mandarin</name>
    <name type="synonym">Citrus nobilis var. unshiu</name>
    <dbReference type="NCBI Taxonomy" id="55188"/>
    <lineage>
        <taxon>Eukaryota</taxon>
        <taxon>Viridiplantae</taxon>
        <taxon>Streptophyta</taxon>
        <taxon>Embryophyta</taxon>
        <taxon>Tracheophyta</taxon>
        <taxon>Spermatophyta</taxon>
        <taxon>Magnoliopsida</taxon>
        <taxon>eudicotyledons</taxon>
        <taxon>Gunneridae</taxon>
        <taxon>Pentapetalae</taxon>
        <taxon>rosids</taxon>
        <taxon>malvids</taxon>
        <taxon>Sapindales</taxon>
        <taxon>Rutaceae</taxon>
        <taxon>Aurantioideae</taxon>
        <taxon>Citrus</taxon>
    </lineage>
</organism>
<dbReference type="SMART" id="SM00710">
    <property type="entry name" value="PbH1"/>
    <property type="match status" value="5"/>
</dbReference>
<proteinExistence type="inferred from homology"/>
<dbReference type="EC" id="3.2.1.15" evidence="3"/>
<keyword evidence="9 13" id="KW-0326">Glycosidase</keyword>
<comment type="catalytic activity">
    <reaction evidence="11">
        <text>(1,4-alpha-D-galacturonosyl)n+m + H2O = (1,4-alpha-D-galacturonosyl)n + (1,4-alpha-D-galacturonosyl)m.</text>
        <dbReference type="EC" id="3.2.1.15"/>
    </reaction>
</comment>
<dbReference type="EMBL" id="BDQV01000032">
    <property type="protein sequence ID" value="GAY46411.1"/>
    <property type="molecule type" value="Genomic_DNA"/>
</dbReference>
<keyword evidence="7" id="KW-0677">Repeat</keyword>
<dbReference type="GO" id="GO:0071555">
    <property type="term" value="P:cell wall organization"/>
    <property type="evidence" value="ECO:0007669"/>
    <property type="project" value="UniProtKB-KW"/>
</dbReference>
<feature type="active site" evidence="12">
    <location>
        <position position="257"/>
    </location>
</feature>
<evidence type="ECO:0000256" key="12">
    <source>
        <dbReference type="PROSITE-ProRule" id="PRU10052"/>
    </source>
</evidence>
<gene>
    <name evidence="15" type="ORF">CUMW_096830</name>
</gene>
<keyword evidence="4" id="KW-0134">Cell wall</keyword>
<keyword evidence="5" id="KW-0964">Secreted</keyword>
<dbReference type="InterPro" id="IPR000743">
    <property type="entry name" value="Glyco_hydro_28"/>
</dbReference>
<evidence type="ECO:0000256" key="5">
    <source>
        <dbReference type="ARBA" id="ARBA00022525"/>
    </source>
</evidence>
<dbReference type="Pfam" id="PF00295">
    <property type="entry name" value="Glyco_hydro_28"/>
    <property type="match status" value="1"/>
</dbReference>
<reference evidence="15 16" key="1">
    <citation type="journal article" date="2017" name="Front. Genet.">
        <title>Draft sequencing of the heterozygous diploid genome of Satsuma (Citrus unshiu Marc.) using a hybrid assembly approach.</title>
        <authorList>
            <person name="Shimizu T."/>
            <person name="Tanizawa Y."/>
            <person name="Mochizuki T."/>
            <person name="Nagasaki H."/>
            <person name="Yoshioka T."/>
            <person name="Toyoda A."/>
            <person name="Fujiyama A."/>
            <person name="Kaminuma E."/>
            <person name="Nakamura Y."/>
        </authorList>
    </citation>
    <scope>NUCLEOTIDE SEQUENCE [LARGE SCALE GENOMIC DNA]</scope>
    <source>
        <strain evidence="16">cv. Miyagawa wase</strain>
    </source>
</reference>
<evidence type="ECO:0000256" key="9">
    <source>
        <dbReference type="ARBA" id="ARBA00023295"/>
    </source>
</evidence>
<evidence type="ECO:0000256" key="13">
    <source>
        <dbReference type="RuleBase" id="RU361169"/>
    </source>
</evidence>
<evidence type="ECO:0000313" key="15">
    <source>
        <dbReference type="EMBL" id="GAY46411.1"/>
    </source>
</evidence>
<dbReference type="STRING" id="55188.A0A2H5P2C0"/>
<feature type="chain" id="PRO_5014188588" description="endo-polygalacturonase" evidence="14">
    <location>
        <begin position="27"/>
        <end position="415"/>
    </location>
</feature>
<keyword evidence="16" id="KW-1185">Reference proteome</keyword>
<dbReference type="Proteomes" id="UP000236630">
    <property type="component" value="Unassembled WGS sequence"/>
</dbReference>
<evidence type="ECO:0000256" key="1">
    <source>
        <dbReference type="ARBA" id="ARBA00004191"/>
    </source>
</evidence>
<dbReference type="PROSITE" id="PS00502">
    <property type="entry name" value="POLYGALACTURONASE"/>
    <property type="match status" value="1"/>
</dbReference>
<keyword evidence="6 14" id="KW-0732">Signal</keyword>
<accession>A0A2H5P2C0</accession>
<feature type="signal peptide" evidence="14">
    <location>
        <begin position="1"/>
        <end position="26"/>
    </location>
</feature>
<dbReference type="AlphaFoldDB" id="A0A2H5P2C0"/>
<comment type="caution">
    <text evidence="15">The sequence shown here is derived from an EMBL/GenBank/DDBJ whole genome shotgun (WGS) entry which is preliminary data.</text>
</comment>
<evidence type="ECO:0000256" key="8">
    <source>
        <dbReference type="ARBA" id="ARBA00022801"/>
    </source>
</evidence>
<keyword evidence="10" id="KW-0961">Cell wall biogenesis/degradation</keyword>
<dbReference type="GO" id="GO:0004650">
    <property type="term" value="F:polygalacturonase activity"/>
    <property type="evidence" value="ECO:0007669"/>
    <property type="project" value="UniProtKB-EC"/>
</dbReference>
<dbReference type="InterPro" id="IPR011050">
    <property type="entry name" value="Pectin_lyase_fold/virulence"/>
</dbReference>
<evidence type="ECO:0000256" key="4">
    <source>
        <dbReference type="ARBA" id="ARBA00022512"/>
    </source>
</evidence>
<evidence type="ECO:0000256" key="10">
    <source>
        <dbReference type="ARBA" id="ARBA00023316"/>
    </source>
</evidence>
<dbReference type="InterPro" id="IPR006626">
    <property type="entry name" value="PbH1"/>
</dbReference>
<keyword evidence="8 13" id="KW-0378">Hydrolase</keyword>
<sequence>MTLSMANYVAVLFLLLSTQCFLSAHCRHFPSNQGAIGDAFDVLNYGAAGDGHTDDTQAFKDAWKATCKSSSSSPTMYVPHDKSFKLQPLTFSGEICKSNSITFQIDGHLVAPRDPHAWNTCDGSKCRQWIQFKKFGGLFIRGVGSINGQGSNWWKLSCKHDKIGLVVANSNNVHIDDLTFEDSPQMHIAFERSTNIEATNLTIIAPGNSPNTDGIHIQHSSNVSIAHSIISTGDDCVSIGDGSSHLNITNIFCGPGHGISIGSLGMKGRNEKVEFVHVNNVSFTETQNGVRIKTWQGGKGYARHIVFENIIFQGSHNPIVIDQYYCPHKHCKNKTLAVKISDVTYNHILGTSNGETAVAFSCSTSTPCKNIIMKDIHLGHVKHEKKTSSYCSNVRGTADPGVFPKVSCLQVDENV</sequence>
<evidence type="ECO:0000256" key="3">
    <source>
        <dbReference type="ARBA" id="ARBA00012736"/>
    </source>
</evidence>
<dbReference type="Gene3D" id="2.160.20.10">
    <property type="entry name" value="Single-stranded right-handed beta-helix, Pectin lyase-like"/>
    <property type="match status" value="1"/>
</dbReference>
<dbReference type="PANTHER" id="PTHR31375">
    <property type="match status" value="1"/>
</dbReference>
<evidence type="ECO:0000256" key="2">
    <source>
        <dbReference type="ARBA" id="ARBA00008834"/>
    </source>
</evidence>
<comment type="similarity">
    <text evidence="2 13">Belongs to the glycosyl hydrolase 28 family.</text>
</comment>
<evidence type="ECO:0000313" key="16">
    <source>
        <dbReference type="Proteomes" id="UP000236630"/>
    </source>
</evidence>
<evidence type="ECO:0000256" key="7">
    <source>
        <dbReference type="ARBA" id="ARBA00022737"/>
    </source>
</evidence>
<evidence type="ECO:0000256" key="11">
    <source>
        <dbReference type="ARBA" id="ARBA00034074"/>
    </source>
</evidence>
<dbReference type="InterPro" id="IPR012334">
    <property type="entry name" value="Pectin_lyas_fold"/>
</dbReference>
<dbReference type="SUPFAM" id="SSF51126">
    <property type="entry name" value="Pectin lyase-like"/>
    <property type="match status" value="1"/>
</dbReference>
<name>A0A2H5P2C0_CITUN</name>
<evidence type="ECO:0000256" key="6">
    <source>
        <dbReference type="ARBA" id="ARBA00022729"/>
    </source>
</evidence>
<evidence type="ECO:0000256" key="14">
    <source>
        <dbReference type="SAM" id="SignalP"/>
    </source>
</evidence>